<comment type="caution">
    <text evidence="2">The sequence shown here is derived from an EMBL/GenBank/DDBJ whole genome shotgun (WGS) entry which is preliminary data.</text>
</comment>
<evidence type="ECO:0000313" key="3">
    <source>
        <dbReference type="Proteomes" id="UP000011682"/>
    </source>
</evidence>
<dbReference type="eggNOG" id="COG3673">
    <property type="taxonomic scope" value="Bacteria"/>
</dbReference>
<feature type="domain" description="T6SS Phospholipase effector Tle1-like catalytic" evidence="1">
    <location>
        <begin position="160"/>
        <end position="313"/>
    </location>
</feature>
<dbReference type="Proteomes" id="UP000011682">
    <property type="component" value="Unassembled WGS sequence"/>
</dbReference>
<organism evidence="2 3">
    <name type="scientific">Cystobacter fuscus (strain ATCC 25194 / DSM 2262 / NBRC 100088 / M29)</name>
    <dbReference type="NCBI Taxonomy" id="1242864"/>
    <lineage>
        <taxon>Bacteria</taxon>
        <taxon>Pseudomonadati</taxon>
        <taxon>Myxococcota</taxon>
        <taxon>Myxococcia</taxon>
        <taxon>Myxococcales</taxon>
        <taxon>Cystobacterineae</taxon>
        <taxon>Archangiaceae</taxon>
        <taxon>Cystobacter</taxon>
    </lineage>
</organism>
<dbReference type="AlphaFoldDB" id="S9P593"/>
<reference evidence="2" key="1">
    <citation type="submission" date="2013-05" db="EMBL/GenBank/DDBJ databases">
        <title>Genome assembly of Cystobacter fuscus DSM 2262.</title>
        <authorList>
            <person name="Sharma G."/>
            <person name="Khatri I."/>
            <person name="Kaur C."/>
            <person name="Mayilraj S."/>
            <person name="Subramanian S."/>
        </authorList>
    </citation>
    <scope>NUCLEOTIDE SEQUENCE [LARGE SCALE GENOMIC DNA]</scope>
    <source>
        <strain evidence="2">DSM 2262</strain>
    </source>
</reference>
<protein>
    <recommendedName>
        <fullName evidence="1">T6SS Phospholipase effector Tle1-like catalytic domain-containing protein</fullName>
    </recommendedName>
</protein>
<proteinExistence type="predicted"/>
<dbReference type="EMBL" id="ANAH02000064">
    <property type="protein sequence ID" value="EPX57392.1"/>
    <property type="molecule type" value="Genomic_DNA"/>
</dbReference>
<keyword evidence="3" id="KW-1185">Reference proteome</keyword>
<evidence type="ECO:0000313" key="2">
    <source>
        <dbReference type="EMBL" id="EPX57392.1"/>
    </source>
</evidence>
<evidence type="ECO:0000259" key="1">
    <source>
        <dbReference type="Pfam" id="PF09994"/>
    </source>
</evidence>
<sequence>MPSVNDQKTEVALGAKNLKTQKSPLAAGPRVSFFFDGTGNNLKADLPTHEHSNVARLFRAHQDKLRFYIPGLGTYFKDVDDPGNESRGNGGGYRGEARLQWALRQLESCLAQSDGRQTIHLALFGFSRGAALARAFALRIAKNCQRRGDGTWRLVLGQRTSPVRLYFMGLFDSVASVGLPMGINNVGSMVGGLGSTGLAMAHRNYKDLENIAFGSAPGADPAPGGFNGHMEWAGDLRIPELVEDCLHMVAAHEIRNSFPVDSVLQGQSYPSNCREMVYPGAHSDVGGGYRVGEGGRSRSTGALLSMIPLRVMRAQAIHAGVPLDASVNPQDFAEDSANSESFELLHQRFTRYMDIVGWGGEPLGKVMLAHMNRYYQWRFHKMARDMKDRAAERPTAEEALFRQFQGVWTADKKALSTQMEPLRRKYFAQAERTNTLRNAPNAKSNQELILKETKALEAAANEYFALKARLDTLPGLDDSFLDNVRLYDMQLRSDCWRLQQLCWTKGRANLRPHYLQLLSAHEAEARGQGLRDLSMIQFFDTYVHDSLSGFAMDATLPSDPRVIFTGGNAKLPYAMNRLPGLSPARSALG</sequence>
<name>S9P593_CYSF2</name>
<feature type="domain" description="T6SS Phospholipase effector Tle1-like catalytic" evidence="1">
    <location>
        <begin position="34"/>
        <end position="139"/>
    </location>
</feature>
<dbReference type="Pfam" id="PF09994">
    <property type="entry name" value="T6SS_Tle1-like_cat"/>
    <property type="match status" value="2"/>
</dbReference>
<dbReference type="PANTHER" id="PTHR33840">
    <property type="match status" value="1"/>
</dbReference>
<dbReference type="InterPro" id="IPR018712">
    <property type="entry name" value="Tle1-like_cat"/>
</dbReference>
<accession>S9P593</accession>
<gene>
    <name evidence="2" type="ORF">D187_007146</name>
</gene>
<dbReference type="PANTHER" id="PTHR33840:SF1">
    <property type="entry name" value="TLE1 PHOSPHOLIPASE DOMAIN-CONTAINING PROTEIN"/>
    <property type="match status" value="1"/>
</dbReference>